<dbReference type="PROSITE" id="PS51930">
    <property type="entry name" value="BMC_2"/>
    <property type="match status" value="1"/>
</dbReference>
<accession>M8DG92</accession>
<dbReference type="AlphaFoldDB" id="M8DG92"/>
<evidence type="ECO:0000256" key="1">
    <source>
        <dbReference type="ARBA" id="ARBA00024322"/>
    </source>
</evidence>
<keyword evidence="6" id="KW-1185">Reference proteome</keyword>
<dbReference type="InterPro" id="IPR000249">
    <property type="entry name" value="BMC_dom"/>
</dbReference>
<dbReference type="InterPro" id="IPR050575">
    <property type="entry name" value="BMC_shell"/>
</dbReference>
<name>M8DG92_9BACL</name>
<organism evidence="5 6">
    <name type="scientific">Brevibacillus borstelensis AK1</name>
    <dbReference type="NCBI Taxonomy" id="1300222"/>
    <lineage>
        <taxon>Bacteria</taxon>
        <taxon>Bacillati</taxon>
        <taxon>Bacillota</taxon>
        <taxon>Bacilli</taxon>
        <taxon>Bacillales</taxon>
        <taxon>Paenibacillaceae</taxon>
        <taxon>Brevibacillus</taxon>
    </lineage>
</organism>
<dbReference type="RefSeq" id="WP_003388599.1">
    <property type="nucleotide sequence ID" value="NZ_APBN01000004.1"/>
</dbReference>
<evidence type="ECO:0000259" key="4">
    <source>
        <dbReference type="PROSITE" id="PS51930"/>
    </source>
</evidence>
<dbReference type="PATRIC" id="fig|1300222.3.peg.2618"/>
<reference evidence="5 6" key="1">
    <citation type="submission" date="2013-03" db="EMBL/GenBank/DDBJ databases">
        <title>Assembly of a new bacterial strain Brevibacillus borstelensis AK1.</title>
        <authorList>
            <person name="Rajan I."/>
            <person name="PoliReddy D."/>
            <person name="Sugumar T."/>
            <person name="Rathinam K."/>
            <person name="Alqarawi S."/>
            <person name="Khalil A.B."/>
            <person name="Sivakumar N."/>
        </authorList>
    </citation>
    <scope>NUCLEOTIDE SEQUENCE [LARGE SCALE GENOMIC DNA]</scope>
    <source>
        <strain evidence="5 6">AK1</strain>
    </source>
</reference>
<comment type="subcellular location">
    <subcellularLocation>
        <location evidence="1">Bacterial microcompartment</location>
    </subcellularLocation>
</comment>
<dbReference type="CDD" id="cd07045">
    <property type="entry name" value="BMC_CcmK_like"/>
    <property type="match status" value="1"/>
</dbReference>
<dbReference type="STRING" id="1300222.I532_12539"/>
<dbReference type="SUPFAM" id="SSF143414">
    <property type="entry name" value="CcmK-like"/>
    <property type="match status" value="1"/>
</dbReference>
<dbReference type="InterPro" id="IPR037233">
    <property type="entry name" value="CcmK-like_sf"/>
</dbReference>
<feature type="domain" description="BMC" evidence="4">
    <location>
        <begin position="7"/>
        <end position="91"/>
    </location>
</feature>
<dbReference type="EMBL" id="APBN01000004">
    <property type="protein sequence ID" value="EMT52483.1"/>
    <property type="molecule type" value="Genomic_DNA"/>
</dbReference>
<evidence type="ECO:0000256" key="3">
    <source>
        <dbReference type="PROSITE-ProRule" id="PRU01278"/>
    </source>
</evidence>
<evidence type="ECO:0000256" key="2">
    <source>
        <dbReference type="ARBA" id="ARBA00024446"/>
    </source>
</evidence>
<gene>
    <name evidence="5" type="ORF">I532_12539</name>
</gene>
<dbReference type="GeneID" id="89497445"/>
<dbReference type="SMART" id="SM00877">
    <property type="entry name" value="BMC"/>
    <property type="match status" value="1"/>
</dbReference>
<dbReference type="PANTHER" id="PTHR33941">
    <property type="entry name" value="PROPANEDIOL UTILIZATION PROTEIN PDUA"/>
    <property type="match status" value="1"/>
</dbReference>
<evidence type="ECO:0000313" key="5">
    <source>
        <dbReference type="EMBL" id="EMT52483.1"/>
    </source>
</evidence>
<protein>
    <recommendedName>
        <fullName evidence="4">BMC domain-containing protein</fullName>
    </recommendedName>
</protein>
<dbReference type="Pfam" id="PF00936">
    <property type="entry name" value="BMC"/>
    <property type="match status" value="1"/>
</dbReference>
<sequence>MRAHAYALGMIETLGFPALVAAADAAAKAADVQVVTYEGADAGIVTVYVIGDVSSVQAAVDAGSDAAKRVGRLLHSHVIPRPDESVPQMIKKMFSQKESAPQAAAQEQSAAEKAAVDNTEAAELDAMSINDLRKLARSYAEFPLSQQEINTAKKEDLIRHLEAKRKDGGEDK</sequence>
<dbReference type="GO" id="GO:0031469">
    <property type="term" value="C:bacterial microcompartment"/>
    <property type="evidence" value="ECO:0007669"/>
    <property type="project" value="UniProtKB-SubCell"/>
</dbReference>
<proteinExistence type="inferred from homology"/>
<evidence type="ECO:0000313" key="6">
    <source>
        <dbReference type="Proteomes" id="UP000012081"/>
    </source>
</evidence>
<comment type="caution">
    <text evidence="5">The sequence shown here is derived from an EMBL/GenBank/DDBJ whole genome shotgun (WGS) entry which is preliminary data.</text>
</comment>
<dbReference type="Proteomes" id="UP000012081">
    <property type="component" value="Unassembled WGS sequence"/>
</dbReference>
<comment type="similarity">
    <text evidence="3">Belongs to the bacterial microcompartments protein family.</text>
</comment>
<dbReference type="PANTHER" id="PTHR33941:SF11">
    <property type="entry name" value="BACTERIAL MICROCOMPARTMENT SHELL PROTEIN PDUJ"/>
    <property type="match status" value="1"/>
</dbReference>
<dbReference type="OrthoDB" id="2878498at2"/>
<dbReference type="Gene3D" id="3.30.70.1710">
    <property type="match status" value="1"/>
</dbReference>
<dbReference type="InterPro" id="IPR044872">
    <property type="entry name" value="CcmK/CsoS1_BMC"/>
</dbReference>
<keyword evidence="2" id="KW-1283">Bacterial microcompartment</keyword>